<dbReference type="EMBL" id="REFR01000010">
    <property type="protein sequence ID" value="RMB08942.1"/>
    <property type="molecule type" value="Genomic_DNA"/>
</dbReference>
<evidence type="ECO:0000313" key="2">
    <source>
        <dbReference type="Proteomes" id="UP000271227"/>
    </source>
</evidence>
<dbReference type="GO" id="GO:0003824">
    <property type="term" value="F:catalytic activity"/>
    <property type="evidence" value="ECO:0007669"/>
    <property type="project" value="InterPro"/>
</dbReference>
<dbReference type="Gene3D" id="1.10.287.500">
    <property type="entry name" value="Helix hairpin bin"/>
    <property type="match status" value="1"/>
</dbReference>
<dbReference type="GO" id="GO:0050920">
    <property type="term" value="P:regulation of chemotaxis"/>
    <property type="evidence" value="ECO:0007669"/>
    <property type="project" value="InterPro"/>
</dbReference>
<dbReference type="RefSeq" id="WP_121938257.1">
    <property type="nucleotide sequence ID" value="NZ_REFR01000010.1"/>
</dbReference>
<dbReference type="SUPFAM" id="SSF75708">
    <property type="entry name" value="Chemotaxis phosphatase CheZ"/>
    <property type="match status" value="1"/>
</dbReference>
<comment type="caution">
    <text evidence="1">The sequence shown here is derived from an EMBL/GenBank/DDBJ whole genome shotgun (WGS) entry which is preliminary data.</text>
</comment>
<sequence>MGNQMAAVSLEDRAEALRQDRGDTVAIDDIRQVVGSLVEGTTPSADLHQVAVELRELLQFIGSAKDELVGMQPKSLSNRDIPHATDHLDAIVKATEDAAGIIMNAAETASEVGTQIGGDQGERLTEVSTQLFEASSFQDLTGQRITKVTRTLAHLEGRLNALADAIGDDYIEPEDDPEKDSEGIVMNDEELLHGPQLEGEGNSQDEIDALLASFD</sequence>
<gene>
    <name evidence="1" type="ORF">BXY39_1589</name>
</gene>
<keyword evidence="2" id="KW-1185">Reference proteome</keyword>
<accession>A0A3M0CHZ4</accession>
<dbReference type="OrthoDB" id="5455460at2"/>
<dbReference type="Proteomes" id="UP000271227">
    <property type="component" value="Unassembled WGS sequence"/>
</dbReference>
<organism evidence="1 2">
    <name type="scientific">Eilatimonas milleporae</name>
    <dbReference type="NCBI Taxonomy" id="911205"/>
    <lineage>
        <taxon>Bacteria</taxon>
        <taxon>Pseudomonadati</taxon>
        <taxon>Pseudomonadota</taxon>
        <taxon>Alphaproteobacteria</taxon>
        <taxon>Kordiimonadales</taxon>
        <taxon>Kordiimonadaceae</taxon>
        <taxon>Eilatimonas</taxon>
    </lineage>
</organism>
<proteinExistence type="predicted"/>
<reference evidence="1 2" key="1">
    <citation type="submission" date="2018-10" db="EMBL/GenBank/DDBJ databases">
        <title>Genomic Encyclopedia of Archaeal and Bacterial Type Strains, Phase II (KMG-II): from individual species to whole genera.</title>
        <authorList>
            <person name="Goeker M."/>
        </authorList>
    </citation>
    <scope>NUCLEOTIDE SEQUENCE [LARGE SCALE GENOMIC DNA]</scope>
    <source>
        <strain evidence="1 2">DSM 25217</strain>
    </source>
</reference>
<dbReference type="InterPro" id="IPR007439">
    <property type="entry name" value="Chemotax_Pase_CheZ"/>
</dbReference>
<dbReference type="InParanoid" id="A0A3M0CHZ4"/>
<protein>
    <submittedName>
        <fullName evidence="1">Chemotaxis protein CheZ</fullName>
    </submittedName>
</protein>
<dbReference type="AlphaFoldDB" id="A0A3M0CHZ4"/>
<name>A0A3M0CHZ4_9PROT</name>
<evidence type="ECO:0000313" key="1">
    <source>
        <dbReference type="EMBL" id="RMB08942.1"/>
    </source>
</evidence>
<dbReference type="Pfam" id="PF04344">
    <property type="entry name" value="CheZ"/>
    <property type="match status" value="1"/>
</dbReference>
<dbReference type="GO" id="GO:0009288">
    <property type="term" value="C:bacterial-type flagellum"/>
    <property type="evidence" value="ECO:0007669"/>
    <property type="project" value="InterPro"/>
</dbReference>